<dbReference type="PROSITE" id="PS00324">
    <property type="entry name" value="ASPARTOKINASE"/>
    <property type="match status" value="1"/>
</dbReference>
<evidence type="ECO:0000256" key="10">
    <source>
        <dbReference type="ARBA" id="ARBA00022840"/>
    </source>
</evidence>
<dbReference type="SUPFAM" id="SSF55021">
    <property type="entry name" value="ACT-like"/>
    <property type="match status" value="2"/>
</dbReference>
<dbReference type="SUPFAM" id="SSF53633">
    <property type="entry name" value="Carbamate kinase-like"/>
    <property type="match status" value="1"/>
</dbReference>
<comment type="similarity">
    <text evidence="5 14">Belongs to the aspartokinase family.</text>
</comment>
<comment type="pathway">
    <text evidence="4 15">Amino-acid biosynthesis; L-threonine biosynthesis; L-threonine from L-aspartate: step 1/5.</text>
</comment>
<comment type="pathway">
    <text evidence="2 15">Amino-acid biosynthesis; L-lysine biosynthesis via DAP pathway; (S)-tetrahydrodipicolinate from L-aspartate: step 1/4.</text>
</comment>
<dbReference type="InterPro" id="IPR018042">
    <property type="entry name" value="Aspartate_kinase_CS"/>
</dbReference>
<dbReference type="PANTHER" id="PTHR21499:SF68">
    <property type="entry name" value="ASPARTOKINASE 2"/>
    <property type="match status" value="1"/>
</dbReference>
<keyword evidence="12" id="KW-0457">Lysine biosynthesis</keyword>
<dbReference type="GO" id="GO:0004072">
    <property type="term" value="F:aspartate kinase activity"/>
    <property type="evidence" value="ECO:0007669"/>
    <property type="project" value="UniProtKB-EC"/>
</dbReference>
<comment type="pathway">
    <text evidence="3 15">Amino-acid biosynthesis; L-methionine biosynthesis via de novo pathway; L-homoserine from L-aspartate: step 1/3.</text>
</comment>
<dbReference type="EC" id="2.7.2.4" evidence="14"/>
<keyword evidence="11" id="KW-0220">Diaminopimelate biosynthesis</keyword>
<dbReference type="CDD" id="cd04261">
    <property type="entry name" value="AAK_AKii-LysC-BS"/>
    <property type="match status" value="1"/>
</dbReference>
<evidence type="ECO:0000256" key="12">
    <source>
        <dbReference type="ARBA" id="ARBA00023154"/>
    </source>
</evidence>
<dbReference type="InterPro" id="IPR036393">
    <property type="entry name" value="AceGlu_kinase-like_sf"/>
</dbReference>
<dbReference type="EMBL" id="JAFBFC010000001">
    <property type="protein sequence ID" value="MBM7701287.1"/>
    <property type="molecule type" value="Genomic_DNA"/>
</dbReference>
<dbReference type="InterPro" id="IPR041740">
    <property type="entry name" value="AKii-LysC-BS"/>
</dbReference>
<dbReference type="PROSITE" id="PS51671">
    <property type="entry name" value="ACT"/>
    <property type="match status" value="2"/>
</dbReference>
<dbReference type="InterPro" id="IPR002912">
    <property type="entry name" value="ACT_dom"/>
</dbReference>
<dbReference type="InterPro" id="IPR005260">
    <property type="entry name" value="Asp_kin_monofn"/>
</dbReference>
<evidence type="ECO:0000256" key="13">
    <source>
        <dbReference type="ARBA" id="ARBA00047872"/>
    </source>
</evidence>
<dbReference type="Proteomes" id="UP000809829">
    <property type="component" value="Unassembled WGS sequence"/>
</dbReference>
<evidence type="ECO:0000256" key="3">
    <source>
        <dbReference type="ARBA" id="ARBA00004986"/>
    </source>
</evidence>
<evidence type="ECO:0000313" key="19">
    <source>
        <dbReference type="Proteomes" id="UP000809829"/>
    </source>
</evidence>
<keyword evidence="10" id="KW-0067">ATP-binding</keyword>
<evidence type="ECO:0000256" key="16">
    <source>
        <dbReference type="SAM" id="Coils"/>
    </source>
</evidence>
<dbReference type="CDD" id="cd04913">
    <property type="entry name" value="ACT_AKii-LysC-BS-like_1"/>
    <property type="match status" value="1"/>
</dbReference>
<evidence type="ECO:0000313" key="18">
    <source>
        <dbReference type="EMBL" id="MBM7701287.1"/>
    </source>
</evidence>
<evidence type="ECO:0000256" key="14">
    <source>
        <dbReference type="RuleBase" id="RU003448"/>
    </source>
</evidence>
<dbReference type="InterPro" id="IPR045865">
    <property type="entry name" value="ACT-like_dom_sf"/>
</dbReference>
<reference evidence="18 19" key="1">
    <citation type="submission" date="2021-01" db="EMBL/GenBank/DDBJ databases">
        <title>Genomic Encyclopedia of Type Strains, Phase IV (KMG-IV): sequencing the most valuable type-strain genomes for metagenomic binning, comparative biology and taxonomic classification.</title>
        <authorList>
            <person name="Goeker M."/>
        </authorList>
    </citation>
    <scope>NUCLEOTIDE SEQUENCE [LARGE SCALE GENOMIC DNA]</scope>
    <source>
        <strain evidence="18 19">DSM 104297</strain>
    </source>
</reference>
<keyword evidence="19" id="KW-1185">Reference proteome</keyword>
<keyword evidence="6 15" id="KW-0028">Amino-acid biosynthesis</keyword>
<keyword evidence="9 14" id="KW-0418">Kinase</keyword>
<evidence type="ECO:0000256" key="15">
    <source>
        <dbReference type="RuleBase" id="RU004249"/>
    </source>
</evidence>
<proteinExistence type="inferred from homology"/>
<evidence type="ECO:0000259" key="17">
    <source>
        <dbReference type="PROSITE" id="PS51671"/>
    </source>
</evidence>
<feature type="domain" description="ACT" evidence="17">
    <location>
        <begin position="282"/>
        <end position="356"/>
    </location>
</feature>
<dbReference type="NCBIfam" id="TIGR00657">
    <property type="entry name" value="asp_kinases"/>
    <property type="match status" value="1"/>
</dbReference>
<dbReference type="NCBIfam" id="NF005156">
    <property type="entry name" value="PRK06635.1-5"/>
    <property type="match status" value="1"/>
</dbReference>
<comment type="catalytic activity">
    <reaction evidence="13 14">
        <text>L-aspartate + ATP = 4-phospho-L-aspartate + ADP</text>
        <dbReference type="Rhea" id="RHEA:23776"/>
        <dbReference type="ChEBI" id="CHEBI:29991"/>
        <dbReference type="ChEBI" id="CHEBI:30616"/>
        <dbReference type="ChEBI" id="CHEBI:57535"/>
        <dbReference type="ChEBI" id="CHEBI:456216"/>
        <dbReference type="EC" id="2.7.2.4"/>
    </reaction>
</comment>
<feature type="coiled-coil region" evidence="16">
    <location>
        <begin position="329"/>
        <end position="356"/>
    </location>
</feature>
<evidence type="ECO:0000256" key="11">
    <source>
        <dbReference type="ARBA" id="ARBA00022915"/>
    </source>
</evidence>
<dbReference type="Gene3D" id="3.30.2130.10">
    <property type="entry name" value="VC0802-like"/>
    <property type="match status" value="1"/>
</dbReference>
<protein>
    <recommendedName>
        <fullName evidence="14">Aspartokinase</fullName>
        <ecNumber evidence="14">2.7.2.4</ecNumber>
    </recommendedName>
</protein>
<dbReference type="InterPro" id="IPR001341">
    <property type="entry name" value="Asp_kinase"/>
</dbReference>
<dbReference type="Pfam" id="PF22468">
    <property type="entry name" value="ACT_9"/>
    <property type="match status" value="2"/>
</dbReference>
<evidence type="ECO:0000256" key="5">
    <source>
        <dbReference type="ARBA" id="ARBA00010122"/>
    </source>
</evidence>
<evidence type="ECO:0000256" key="9">
    <source>
        <dbReference type="ARBA" id="ARBA00022777"/>
    </source>
</evidence>
<dbReference type="PIRSF" id="PIRSF000726">
    <property type="entry name" value="Asp_kin"/>
    <property type="match status" value="1"/>
</dbReference>
<gene>
    <name evidence="18" type="ORF">JOC83_000113</name>
</gene>
<keyword evidence="8" id="KW-0547">Nucleotide-binding</keyword>
<dbReference type="Gene3D" id="3.40.1160.10">
    <property type="entry name" value="Acetylglutamate kinase-like"/>
    <property type="match status" value="1"/>
</dbReference>
<comment type="function">
    <text evidence="1">Catalyzes the phosphorylation of the beta-carboxyl group of aspartic acid with ATP to yield 4-phospho-L-aspartate, which is involved in the branched biosynthetic pathway leading to the biosynthesis of amino acids threonine, isoleucine and methionine.</text>
</comment>
<evidence type="ECO:0000256" key="2">
    <source>
        <dbReference type="ARBA" id="ARBA00004766"/>
    </source>
</evidence>
<name>A0ABS2QQI4_9BACI</name>
<dbReference type="PANTHER" id="PTHR21499">
    <property type="entry name" value="ASPARTATE KINASE"/>
    <property type="match status" value="1"/>
</dbReference>
<dbReference type="NCBIfam" id="NF005154">
    <property type="entry name" value="PRK06635.1-2"/>
    <property type="match status" value="1"/>
</dbReference>
<dbReference type="InterPro" id="IPR054352">
    <property type="entry name" value="ACT_Aspartokinase"/>
</dbReference>
<feature type="domain" description="ACT" evidence="17">
    <location>
        <begin position="362"/>
        <end position="427"/>
    </location>
</feature>
<evidence type="ECO:0000256" key="4">
    <source>
        <dbReference type="ARBA" id="ARBA00005139"/>
    </source>
</evidence>
<accession>A0ABS2QQI4</accession>
<keyword evidence="16" id="KW-0175">Coiled coil</keyword>
<dbReference type="NCBIfam" id="NF005155">
    <property type="entry name" value="PRK06635.1-4"/>
    <property type="match status" value="1"/>
</dbReference>
<keyword evidence="7 14" id="KW-0808">Transferase</keyword>
<comment type="caution">
    <text evidence="18">The sequence shown here is derived from an EMBL/GenBank/DDBJ whole genome shotgun (WGS) entry which is preliminary data.</text>
</comment>
<sequence length="427" mass="46725">MFYILLQMKNNKKGMSRDMGLVVQKFGGTSVGSVERIQHVASRVVQEVENGNEVVVVVSAMGKTTDQLVSLANEITTQPSKREMDMLLTTGEQMTISLLTMALHQKGYEAVSFTGWQAGMQTESIHGNARIQHVDTTHIQSQLKQGKIVVVAGFQGVTKDGNITTLGRGGSDTTAVALAAALKAEKCDIYTDVTGVFTTDPRYIKDARKLQAISYDEMLELANLGAGVLHPRAVEFAKNYQVPLEVRSSLENENGTVVEEEPSMEQNLVVRGIAFEDNISRVTVAGLRNQLQTLSTIFTTLAKNNINVDIIIQHATSSDRMSISFSVKTEDLQETVAVLEQNREILEFEKVEHESQLAKVSIVGSGMISNPGVAADMFEVLAQEKIEVKMVSTSEIKVSTVVPYTDMVKAVETLHVAFELDKQLVTA</sequence>
<evidence type="ECO:0000256" key="1">
    <source>
        <dbReference type="ARBA" id="ARBA00003121"/>
    </source>
</evidence>
<dbReference type="Pfam" id="PF00696">
    <property type="entry name" value="AA_kinase"/>
    <property type="match status" value="1"/>
</dbReference>
<dbReference type="CDD" id="cd04923">
    <property type="entry name" value="ACT_AK-LysC-DapG-like_2"/>
    <property type="match status" value="1"/>
</dbReference>
<evidence type="ECO:0000256" key="6">
    <source>
        <dbReference type="ARBA" id="ARBA00022605"/>
    </source>
</evidence>
<organism evidence="18 19">
    <name type="scientific">Priestia iocasae</name>
    <dbReference type="NCBI Taxonomy" id="2291674"/>
    <lineage>
        <taxon>Bacteria</taxon>
        <taxon>Bacillati</taxon>
        <taxon>Bacillota</taxon>
        <taxon>Bacilli</taxon>
        <taxon>Bacillales</taxon>
        <taxon>Bacillaceae</taxon>
        <taxon>Priestia</taxon>
    </lineage>
</organism>
<evidence type="ECO:0000256" key="7">
    <source>
        <dbReference type="ARBA" id="ARBA00022679"/>
    </source>
</evidence>
<evidence type="ECO:0000256" key="8">
    <source>
        <dbReference type="ARBA" id="ARBA00022741"/>
    </source>
</evidence>
<dbReference type="InterPro" id="IPR001048">
    <property type="entry name" value="Asp/Glu/Uridylate_kinase"/>
</dbReference>
<dbReference type="NCBIfam" id="TIGR00656">
    <property type="entry name" value="asp_kin_monofn"/>
    <property type="match status" value="1"/>
</dbReference>